<dbReference type="EMBL" id="JAELVF020000001">
    <property type="protein sequence ID" value="MBU7597637.1"/>
    <property type="molecule type" value="Genomic_DNA"/>
</dbReference>
<dbReference type="AlphaFoldDB" id="A0A949N560"/>
<proteinExistence type="predicted"/>
<feature type="signal peptide" evidence="1">
    <location>
        <begin position="1"/>
        <end position="29"/>
    </location>
</feature>
<protein>
    <submittedName>
        <fullName evidence="2">Tat pathway signal sequence domain protein</fullName>
    </submittedName>
</protein>
<sequence>MRRSTALRSAALSVGVAAALFASAGSATALDGTVLTNDSAGGTAVAVGDVLSAGLAEGTNATFFDSADGSTGVTCATSGFKATVGDNPTAPGTATGSLDSLTLTDCTANILGVTSVAITIDNLPYTLGVDSGEGNPVTISGEPMKISAELDTLIGKITCVYESTGINGSADNADNSIAFSKQEFTRSEGPSNCFSPGYFTATYSPIQNETAGGSPVFVN</sequence>
<comment type="caution">
    <text evidence="2">The sequence shown here is derived from an EMBL/GenBank/DDBJ whole genome shotgun (WGS) entry which is preliminary data.</text>
</comment>
<evidence type="ECO:0000256" key="1">
    <source>
        <dbReference type="SAM" id="SignalP"/>
    </source>
</evidence>
<dbReference type="RefSeq" id="WP_211041519.1">
    <property type="nucleotide sequence ID" value="NZ_JAELVF020000001.1"/>
</dbReference>
<reference evidence="2" key="1">
    <citation type="submission" date="2021-06" db="EMBL/GenBank/DDBJ databases">
        <title>Sequencing of actinobacteria type strains.</title>
        <authorList>
            <person name="Nguyen G.-S."/>
            <person name="Wentzel A."/>
        </authorList>
    </citation>
    <scope>NUCLEOTIDE SEQUENCE</scope>
    <source>
        <strain evidence="2">P38-E01</strain>
    </source>
</reference>
<dbReference type="Proteomes" id="UP000694501">
    <property type="component" value="Unassembled WGS sequence"/>
</dbReference>
<accession>A0A949N560</accession>
<evidence type="ECO:0000313" key="3">
    <source>
        <dbReference type="Proteomes" id="UP000694501"/>
    </source>
</evidence>
<gene>
    <name evidence="2" type="ORF">JGS22_008395</name>
</gene>
<organism evidence="2 3">
    <name type="scientific">Streptomyces tardus</name>
    <dbReference type="NCBI Taxonomy" id="2780544"/>
    <lineage>
        <taxon>Bacteria</taxon>
        <taxon>Bacillati</taxon>
        <taxon>Actinomycetota</taxon>
        <taxon>Actinomycetes</taxon>
        <taxon>Kitasatosporales</taxon>
        <taxon>Streptomycetaceae</taxon>
        <taxon>Streptomyces</taxon>
    </lineage>
</organism>
<name>A0A949N560_9ACTN</name>
<keyword evidence="1" id="KW-0732">Signal</keyword>
<evidence type="ECO:0000313" key="2">
    <source>
        <dbReference type="EMBL" id="MBU7597637.1"/>
    </source>
</evidence>
<feature type="chain" id="PRO_5037001025" evidence="1">
    <location>
        <begin position="30"/>
        <end position="219"/>
    </location>
</feature>
<keyword evidence="3" id="KW-1185">Reference proteome</keyword>